<keyword evidence="3" id="KW-0479">Metal-binding</keyword>
<dbReference type="Pfam" id="PF03918">
    <property type="entry name" value="CcmH"/>
    <property type="match status" value="1"/>
</dbReference>
<keyword evidence="5" id="KW-1133">Transmembrane helix</keyword>
<keyword evidence="2" id="KW-0349">Heme</keyword>
<keyword evidence="5" id="KW-0472">Membrane</keyword>
<evidence type="ECO:0000256" key="5">
    <source>
        <dbReference type="SAM" id="Phobius"/>
    </source>
</evidence>
<organism evidence="7">
    <name type="scientific">hydrothermal vent metagenome</name>
    <dbReference type="NCBI Taxonomy" id="652676"/>
    <lineage>
        <taxon>unclassified sequences</taxon>
        <taxon>metagenomes</taxon>
        <taxon>ecological metagenomes</taxon>
    </lineage>
</organism>
<keyword evidence="4" id="KW-0408">Iron</keyword>
<name>A0A3B1BRS4_9ZZZZ</name>
<sequence>MRTLVLAVVVTLACFAQSSVAAPSATGSKPSVEEVFNNMQNELMCLCGCNSMLKKCPHINCGFAIPERKEILSQLKSGKSKDEVITYLVEKHGEQILSAPTKKGFNLVGYATPFIAIVLVGSLVGKTVSRWVRRGTEASSNTSAASVSRMDNVDKDLAERLKKELADFDD</sequence>
<dbReference type="InterPro" id="IPR005616">
    <property type="entry name" value="CcmH/CycL/Ccl2/NrfF_N"/>
</dbReference>
<feature type="transmembrane region" description="Helical" evidence="5">
    <location>
        <begin position="107"/>
        <end position="125"/>
    </location>
</feature>
<keyword evidence="5" id="KW-0812">Transmembrane</keyword>
<evidence type="ECO:0000256" key="1">
    <source>
        <dbReference type="ARBA" id="ARBA00010342"/>
    </source>
</evidence>
<dbReference type="CDD" id="cd16378">
    <property type="entry name" value="CcmH_N"/>
    <property type="match status" value="1"/>
</dbReference>
<evidence type="ECO:0000256" key="4">
    <source>
        <dbReference type="ARBA" id="ARBA00023004"/>
    </source>
</evidence>
<evidence type="ECO:0000256" key="3">
    <source>
        <dbReference type="ARBA" id="ARBA00022723"/>
    </source>
</evidence>
<gene>
    <name evidence="7" type="ORF">MNBD_NITROSPINAE04-1366</name>
</gene>
<feature type="domain" description="CcmH/CycL/Ccl2/NrfF N-terminal" evidence="6">
    <location>
        <begin position="11"/>
        <end position="150"/>
    </location>
</feature>
<evidence type="ECO:0000313" key="7">
    <source>
        <dbReference type="EMBL" id="VAX14903.1"/>
    </source>
</evidence>
<dbReference type="GO" id="GO:0046872">
    <property type="term" value="F:metal ion binding"/>
    <property type="evidence" value="ECO:0007669"/>
    <property type="project" value="UniProtKB-KW"/>
</dbReference>
<protein>
    <recommendedName>
        <fullName evidence="6">CcmH/CycL/Ccl2/NrfF N-terminal domain-containing protein</fullName>
    </recommendedName>
</protein>
<reference evidence="7" key="1">
    <citation type="submission" date="2018-06" db="EMBL/GenBank/DDBJ databases">
        <authorList>
            <person name="Zhirakovskaya E."/>
        </authorList>
    </citation>
    <scope>NUCLEOTIDE SEQUENCE</scope>
</reference>
<accession>A0A3B1BRS4</accession>
<proteinExistence type="inferred from homology"/>
<evidence type="ECO:0000256" key="2">
    <source>
        <dbReference type="ARBA" id="ARBA00022617"/>
    </source>
</evidence>
<evidence type="ECO:0000259" key="6">
    <source>
        <dbReference type="Pfam" id="PF03918"/>
    </source>
</evidence>
<dbReference type="Gene3D" id="1.10.8.640">
    <property type="entry name" value="Cytochrome C biogenesis protein"/>
    <property type="match status" value="1"/>
</dbReference>
<dbReference type="EMBL" id="UOGA01000027">
    <property type="protein sequence ID" value="VAX14903.1"/>
    <property type="molecule type" value="Genomic_DNA"/>
</dbReference>
<dbReference type="AlphaFoldDB" id="A0A3B1BRS4"/>
<comment type="similarity">
    <text evidence="1">Belongs to the CcmH/CycL/Ccl2/NrfF family.</text>
</comment>
<dbReference type="InterPro" id="IPR038297">
    <property type="entry name" value="CcmH/CycL/NrfF/Ccl2_sf"/>
</dbReference>